<accession>A0A9D4DC08</accession>
<evidence type="ECO:0000313" key="1">
    <source>
        <dbReference type="EMBL" id="KAH3741033.1"/>
    </source>
</evidence>
<reference evidence="1" key="2">
    <citation type="submission" date="2020-11" db="EMBL/GenBank/DDBJ databases">
        <authorList>
            <person name="McCartney M.A."/>
            <person name="Auch B."/>
            <person name="Kono T."/>
            <person name="Mallez S."/>
            <person name="Becker A."/>
            <person name="Gohl D.M."/>
            <person name="Silverstein K.A.T."/>
            <person name="Koren S."/>
            <person name="Bechman K.B."/>
            <person name="Herman A."/>
            <person name="Abrahante J.E."/>
            <person name="Garbe J."/>
        </authorList>
    </citation>
    <scope>NUCLEOTIDE SEQUENCE</scope>
    <source>
        <strain evidence="1">Duluth1</strain>
        <tissue evidence="1">Whole animal</tissue>
    </source>
</reference>
<dbReference type="AlphaFoldDB" id="A0A9D4DC08"/>
<evidence type="ECO:0000313" key="2">
    <source>
        <dbReference type="Proteomes" id="UP000828390"/>
    </source>
</evidence>
<dbReference type="EMBL" id="JAIWYP010000011">
    <property type="protein sequence ID" value="KAH3741033.1"/>
    <property type="molecule type" value="Genomic_DNA"/>
</dbReference>
<gene>
    <name evidence="1" type="ORF">DPMN_047751</name>
</gene>
<comment type="caution">
    <text evidence="1">The sequence shown here is derived from an EMBL/GenBank/DDBJ whole genome shotgun (WGS) entry which is preliminary data.</text>
</comment>
<dbReference type="Proteomes" id="UP000828390">
    <property type="component" value="Unassembled WGS sequence"/>
</dbReference>
<name>A0A9D4DC08_DREPO</name>
<reference evidence="1" key="1">
    <citation type="journal article" date="2019" name="bioRxiv">
        <title>The Genome of the Zebra Mussel, Dreissena polymorpha: A Resource for Invasive Species Research.</title>
        <authorList>
            <person name="McCartney M.A."/>
            <person name="Auch B."/>
            <person name="Kono T."/>
            <person name="Mallez S."/>
            <person name="Zhang Y."/>
            <person name="Obille A."/>
            <person name="Becker A."/>
            <person name="Abrahante J.E."/>
            <person name="Garbe J."/>
            <person name="Badalamenti J.P."/>
            <person name="Herman A."/>
            <person name="Mangelson H."/>
            <person name="Liachko I."/>
            <person name="Sullivan S."/>
            <person name="Sone E.D."/>
            <person name="Koren S."/>
            <person name="Silverstein K.A.T."/>
            <person name="Beckman K.B."/>
            <person name="Gohl D.M."/>
        </authorList>
    </citation>
    <scope>NUCLEOTIDE SEQUENCE</scope>
    <source>
        <strain evidence="1">Duluth1</strain>
        <tissue evidence="1">Whole animal</tissue>
    </source>
</reference>
<keyword evidence="2" id="KW-1185">Reference proteome</keyword>
<proteinExistence type="predicted"/>
<sequence>MITREITNELTPRLHKDAASTTIKAWPKMCPIVTNRRRNVIALYALTTLILNMLKTSKREEKGKKIEMKTNVCQIARFAPIGLDPPRCKPFSDRGLIGMIVVKSQLSPSELHSKGNVLASSHFTSAPASIQSMATKTDLCPAAASHKEMVSRRYAAIEEEQELHPRVAFMVKRTKEMQKQIGHCRLGYYLHYT</sequence>
<protein>
    <submittedName>
        <fullName evidence="1">Uncharacterized protein</fullName>
    </submittedName>
</protein>
<organism evidence="1 2">
    <name type="scientific">Dreissena polymorpha</name>
    <name type="common">Zebra mussel</name>
    <name type="synonym">Mytilus polymorpha</name>
    <dbReference type="NCBI Taxonomy" id="45954"/>
    <lineage>
        <taxon>Eukaryota</taxon>
        <taxon>Metazoa</taxon>
        <taxon>Spiralia</taxon>
        <taxon>Lophotrochozoa</taxon>
        <taxon>Mollusca</taxon>
        <taxon>Bivalvia</taxon>
        <taxon>Autobranchia</taxon>
        <taxon>Heteroconchia</taxon>
        <taxon>Euheterodonta</taxon>
        <taxon>Imparidentia</taxon>
        <taxon>Neoheterodontei</taxon>
        <taxon>Myida</taxon>
        <taxon>Dreissenoidea</taxon>
        <taxon>Dreissenidae</taxon>
        <taxon>Dreissena</taxon>
    </lineage>
</organism>